<dbReference type="Gene3D" id="1.10.357.10">
    <property type="entry name" value="Tetracycline Repressor, domain 2"/>
    <property type="match status" value="1"/>
</dbReference>
<dbReference type="PROSITE" id="PS50977">
    <property type="entry name" value="HTH_TETR_2"/>
    <property type="match status" value="1"/>
</dbReference>
<feature type="domain" description="HTH tetR-type" evidence="5">
    <location>
        <begin position="17"/>
        <end position="77"/>
    </location>
</feature>
<accession>A0A0B5I1P1</accession>
<gene>
    <name evidence="6" type="ORF">SVTN_02735</name>
</gene>
<name>A0A0B5I1P1_9ACTN</name>
<dbReference type="Gene3D" id="1.10.10.60">
    <property type="entry name" value="Homeodomain-like"/>
    <property type="match status" value="1"/>
</dbReference>
<dbReference type="InterPro" id="IPR050109">
    <property type="entry name" value="HTH-type_TetR-like_transc_reg"/>
</dbReference>
<keyword evidence="7" id="KW-1185">Reference proteome</keyword>
<protein>
    <submittedName>
        <fullName evidence="6">TetR family transcriptional regulator</fullName>
    </submittedName>
</protein>
<dbReference type="PANTHER" id="PTHR30055">
    <property type="entry name" value="HTH-TYPE TRANSCRIPTIONAL REGULATOR RUTR"/>
    <property type="match status" value="1"/>
</dbReference>
<reference evidence="6 7" key="1">
    <citation type="submission" date="2014-12" db="EMBL/GenBank/DDBJ databases">
        <title>Complete genome sequence of Streptomyces vietnamensis strain GIMV4.0001, a genetic manipulable producer of the benzoisochromanequinone antibiotic granaticin.</title>
        <authorList>
            <person name="Deng M.R."/>
            <person name="Guo J."/>
            <person name="Ma L.Y."/>
            <person name="Feng G.D."/>
            <person name="Mo C.Y."/>
            <person name="Zhu H.H."/>
        </authorList>
    </citation>
    <scope>NUCLEOTIDE SEQUENCE [LARGE SCALE GENOMIC DNA]</scope>
    <source>
        <strain evidence="7">GIMV4.0001</strain>
    </source>
</reference>
<dbReference type="HOGENOM" id="CLU_069543_0_2_11"/>
<dbReference type="KEGG" id="svt:SVTN_02735"/>
<dbReference type="InterPro" id="IPR001647">
    <property type="entry name" value="HTH_TetR"/>
</dbReference>
<evidence type="ECO:0000313" key="6">
    <source>
        <dbReference type="EMBL" id="AJF63553.1"/>
    </source>
</evidence>
<dbReference type="EMBL" id="CP010407">
    <property type="protein sequence ID" value="AJF63553.1"/>
    <property type="molecule type" value="Genomic_DNA"/>
</dbReference>
<keyword evidence="3" id="KW-0804">Transcription</keyword>
<dbReference type="Pfam" id="PF02909">
    <property type="entry name" value="TetR_C_1"/>
    <property type="match status" value="1"/>
</dbReference>
<evidence type="ECO:0000256" key="1">
    <source>
        <dbReference type="ARBA" id="ARBA00023015"/>
    </source>
</evidence>
<dbReference type="STRING" id="362257.SVTN_02735"/>
<evidence type="ECO:0000259" key="5">
    <source>
        <dbReference type="PROSITE" id="PS50977"/>
    </source>
</evidence>
<organism evidence="6 7">
    <name type="scientific">Streptomyces vietnamensis</name>
    <dbReference type="NCBI Taxonomy" id="362257"/>
    <lineage>
        <taxon>Bacteria</taxon>
        <taxon>Bacillati</taxon>
        <taxon>Actinomycetota</taxon>
        <taxon>Actinomycetes</taxon>
        <taxon>Kitasatosporales</taxon>
        <taxon>Streptomycetaceae</taxon>
        <taxon>Streptomyces</taxon>
    </lineage>
</organism>
<dbReference type="InterPro" id="IPR009057">
    <property type="entry name" value="Homeodomain-like_sf"/>
</dbReference>
<dbReference type="InterPro" id="IPR004111">
    <property type="entry name" value="Repressor_TetR_C"/>
</dbReference>
<dbReference type="AlphaFoldDB" id="A0A0B5I1P1"/>
<keyword evidence="1" id="KW-0805">Transcription regulation</keyword>
<dbReference type="GO" id="GO:0003700">
    <property type="term" value="F:DNA-binding transcription factor activity"/>
    <property type="evidence" value="ECO:0007669"/>
    <property type="project" value="TreeGrafter"/>
</dbReference>
<proteinExistence type="predicted"/>
<dbReference type="GO" id="GO:0000976">
    <property type="term" value="F:transcription cis-regulatory region binding"/>
    <property type="evidence" value="ECO:0007669"/>
    <property type="project" value="TreeGrafter"/>
</dbReference>
<keyword evidence="2 4" id="KW-0238">DNA-binding</keyword>
<dbReference type="SUPFAM" id="SSF46689">
    <property type="entry name" value="Homeodomain-like"/>
    <property type="match status" value="1"/>
</dbReference>
<dbReference type="InterPro" id="IPR036271">
    <property type="entry name" value="Tet_transcr_reg_TetR-rel_C_sf"/>
</dbReference>
<sequence>MLIWERPEPASRSTLSPLSRERIVRAAIGLADADGLQAVSLRKVAGALDAGPMRLYRYVDTKEELLDLMVDAVYGEIPAPPPATGGDWQAEVRSLARGFRDTALRHEWLADLLGGRPQVGPSALAHMEATLAALRSAPGIGDDPDTLMQALQAVNGYVFGAVRHEVAERRVERASGLTESQWRAATGPYLGRMLATGRYPTLAHVVGNASEQAPAEMFDAGLAVLLAGLTAGLSRGTS</sequence>
<evidence type="ECO:0000313" key="7">
    <source>
        <dbReference type="Proteomes" id="UP000031774"/>
    </source>
</evidence>
<dbReference type="Proteomes" id="UP000031774">
    <property type="component" value="Chromosome"/>
</dbReference>
<dbReference type="PANTHER" id="PTHR30055:SF151">
    <property type="entry name" value="TRANSCRIPTIONAL REGULATORY PROTEIN"/>
    <property type="match status" value="1"/>
</dbReference>
<dbReference type="GO" id="GO:0045892">
    <property type="term" value="P:negative regulation of DNA-templated transcription"/>
    <property type="evidence" value="ECO:0007669"/>
    <property type="project" value="InterPro"/>
</dbReference>
<evidence type="ECO:0000256" key="3">
    <source>
        <dbReference type="ARBA" id="ARBA00023163"/>
    </source>
</evidence>
<evidence type="ECO:0000256" key="4">
    <source>
        <dbReference type="PROSITE-ProRule" id="PRU00335"/>
    </source>
</evidence>
<feature type="DNA-binding region" description="H-T-H motif" evidence="4">
    <location>
        <begin position="40"/>
        <end position="59"/>
    </location>
</feature>
<dbReference type="SUPFAM" id="SSF48498">
    <property type="entry name" value="Tetracyclin repressor-like, C-terminal domain"/>
    <property type="match status" value="1"/>
</dbReference>
<evidence type="ECO:0000256" key="2">
    <source>
        <dbReference type="ARBA" id="ARBA00023125"/>
    </source>
</evidence>
<dbReference type="RefSeq" id="WP_041127638.1">
    <property type="nucleotide sequence ID" value="NZ_CP010407.1"/>
</dbReference>